<gene>
    <name evidence="7" type="ORF">KQP761_LOCUS19735</name>
</gene>
<dbReference type="SUPFAM" id="SSF50044">
    <property type="entry name" value="SH3-domain"/>
    <property type="match status" value="2"/>
</dbReference>
<dbReference type="Proteomes" id="UP000663834">
    <property type="component" value="Unassembled WGS sequence"/>
</dbReference>
<feature type="domain" description="SH3" evidence="6">
    <location>
        <begin position="114"/>
        <end position="173"/>
    </location>
</feature>
<dbReference type="InterPro" id="IPR036028">
    <property type="entry name" value="SH3-like_dom_sf"/>
</dbReference>
<dbReference type="PANTHER" id="PTHR19969:SF14">
    <property type="entry name" value="DREADLOCKS, ISOFORM B"/>
    <property type="match status" value="1"/>
</dbReference>
<dbReference type="InterPro" id="IPR051184">
    <property type="entry name" value="Tyrosine-phos_adapter"/>
</dbReference>
<dbReference type="Pfam" id="PF00018">
    <property type="entry name" value="SH3_1"/>
    <property type="match status" value="2"/>
</dbReference>
<feature type="domain" description="SH2" evidence="5">
    <location>
        <begin position="317"/>
        <end position="415"/>
    </location>
</feature>
<dbReference type="GO" id="GO:0005737">
    <property type="term" value="C:cytoplasm"/>
    <property type="evidence" value="ECO:0007669"/>
    <property type="project" value="TreeGrafter"/>
</dbReference>
<dbReference type="SUPFAM" id="SSF55550">
    <property type="entry name" value="SH2 domain"/>
    <property type="match status" value="1"/>
</dbReference>
<reference evidence="7" key="1">
    <citation type="submission" date="2021-02" db="EMBL/GenBank/DDBJ databases">
        <authorList>
            <person name="Nowell W R."/>
        </authorList>
    </citation>
    <scope>NUCLEOTIDE SEQUENCE</scope>
</reference>
<dbReference type="Pfam" id="PF00017">
    <property type="entry name" value="SH2"/>
    <property type="match status" value="1"/>
</dbReference>
<dbReference type="PANTHER" id="PTHR19969">
    <property type="entry name" value="SH2-SH3 ADAPTOR PROTEIN-RELATED"/>
    <property type="match status" value="1"/>
</dbReference>
<dbReference type="OrthoDB" id="26539at2759"/>
<dbReference type="GO" id="GO:0048013">
    <property type="term" value="P:ephrin receptor signaling pathway"/>
    <property type="evidence" value="ECO:0007669"/>
    <property type="project" value="TreeGrafter"/>
</dbReference>
<evidence type="ECO:0000256" key="1">
    <source>
        <dbReference type="ARBA" id="ARBA00022443"/>
    </source>
</evidence>
<dbReference type="GO" id="GO:0016477">
    <property type="term" value="P:cell migration"/>
    <property type="evidence" value="ECO:0007669"/>
    <property type="project" value="TreeGrafter"/>
</dbReference>
<dbReference type="InterPro" id="IPR000980">
    <property type="entry name" value="SH2"/>
</dbReference>
<sequence length="424" mass="48944">MLMCNIYHRSNAVNITANMQQNNTSSINGSNEIIIAKFNYNAQENHELSIVKNERLILLDDKCLWWKVKRIDSDENGYIPSNFARREKRSLLDKIISKRINKKPTITNGINHDRVQSLALIKFRYEAESEDEISLNKGIWVNVLQKKNDGWWLVQYEKQRGWFPSNYLIEKTTDGLNSLTLINQLKNHHSSSSSNGLSSSSSANSNIIDINHNHQQQENRHNSHPSHITNTNDEYAFVIKTSKFAHSDGKLDTCLTFNNQQQEKKNSWSALLHCDKTNSSCTSPSILSNEPLTIVDGLAALTLKKYSNDSPYENEPWYYGSIKREEAEKLLKFYAMEKGKFLIRNSERKAGNYSLSIRSDNDIIRHFLIESTDEQTHFKIGKRSFKTLSDLIEHYKTHPVFDADPNNKLYLTTPLIINNSNHQF</sequence>
<evidence type="ECO:0000256" key="2">
    <source>
        <dbReference type="ARBA" id="ARBA00022999"/>
    </source>
</evidence>
<dbReference type="AlphaFoldDB" id="A0A815YVE7"/>
<organism evidence="7 8">
    <name type="scientific">Rotaria magnacalcarata</name>
    <dbReference type="NCBI Taxonomy" id="392030"/>
    <lineage>
        <taxon>Eukaryota</taxon>
        <taxon>Metazoa</taxon>
        <taxon>Spiralia</taxon>
        <taxon>Gnathifera</taxon>
        <taxon>Rotifera</taxon>
        <taxon>Eurotatoria</taxon>
        <taxon>Bdelloidea</taxon>
        <taxon>Philodinida</taxon>
        <taxon>Philodinidae</taxon>
        <taxon>Rotaria</taxon>
    </lineage>
</organism>
<dbReference type="EMBL" id="CAJNOW010010135">
    <property type="protein sequence ID" value="CAF1576731.1"/>
    <property type="molecule type" value="Genomic_DNA"/>
</dbReference>
<evidence type="ECO:0000259" key="5">
    <source>
        <dbReference type="PROSITE" id="PS50001"/>
    </source>
</evidence>
<dbReference type="Gene3D" id="3.30.505.10">
    <property type="entry name" value="SH2 domain"/>
    <property type="match status" value="1"/>
</dbReference>
<dbReference type="PROSITE" id="PS50001">
    <property type="entry name" value="SH2"/>
    <property type="match status" value="1"/>
</dbReference>
<name>A0A815YVE7_9BILA</name>
<dbReference type="SMART" id="SM00326">
    <property type="entry name" value="SH3"/>
    <property type="match status" value="2"/>
</dbReference>
<dbReference type="PRINTS" id="PR00401">
    <property type="entry name" value="SH2DOMAIN"/>
</dbReference>
<comment type="caution">
    <text evidence="7">The sequence shown here is derived from an EMBL/GenBank/DDBJ whole genome shotgun (WGS) entry which is preliminary data.</text>
</comment>
<evidence type="ECO:0000256" key="3">
    <source>
        <dbReference type="PROSITE-ProRule" id="PRU00191"/>
    </source>
</evidence>
<evidence type="ECO:0000256" key="4">
    <source>
        <dbReference type="PROSITE-ProRule" id="PRU00192"/>
    </source>
</evidence>
<keyword evidence="2 3" id="KW-0727">SH2 domain</keyword>
<evidence type="ECO:0000313" key="7">
    <source>
        <dbReference type="EMBL" id="CAF1576731.1"/>
    </source>
</evidence>
<dbReference type="GO" id="GO:0035591">
    <property type="term" value="F:signaling adaptor activity"/>
    <property type="evidence" value="ECO:0007669"/>
    <property type="project" value="TreeGrafter"/>
</dbReference>
<dbReference type="PROSITE" id="PS50002">
    <property type="entry name" value="SH3"/>
    <property type="match status" value="2"/>
</dbReference>
<dbReference type="Gene3D" id="2.30.30.40">
    <property type="entry name" value="SH3 Domains"/>
    <property type="match status" value="2"/>
</dbReference>
<dbReference type="InterPro" id="IPR001452">
    <property type="entry name" value="SH3_domain"/>
</dbReference>
<accession>A0A815YVE7</accession>
<dbReference type="SMART" id="SM00252">
    <property type="entry name" value="SH2"/>
    <property type="match status" value="1"/>
</dbReference>
<dbReference type="PRINTS" id="PR00452">
    <property type="entry name" value="SH3DOMAIN"/>
</dbReference>
<evidence type="ECO:0000259" key="6">
    <source>
        <dbReference type="PROSITE" id="PS50002"/>
    </source>
</evidence>
<keyword evidence="1 4" id="KW-0728">SH3 domain</keyword>
<dbReference type="GO" id="GO:0030971">
    <property type="term" value="F:receptor tyrosine kinase binding"/>
    <property type="evidence" value="ECO:0007669"/>
    <property type="project" value="TreeGrafter"/>
</dbReference>
<evidence type="ECO:0000313" key="8">
    <source>
        <dbReference type="Proteomes" id="UP000663834"/>
    </source>
</evidence>
<feature type="domain" description="SH3" evidence="6">
    <location>
        <begin position="29"/>
        <end position="89"/>
    </location>
</feature>
<protein>
    <submittedName>
        <fullName evidence="7">Uncharacterized protein</fullName>
    </submittedName>
</protein>
<proteinExistence type="predicted"/>
<dbReference type="InterPro" id="IPR036860">
    <property type="entry name" value="SH2_dom_sf"/>
</dbReference>